<dbReference type="PANTHER" id="PTHR31064">
    <property type="entry name" value="POTASSIUM TRANSPORT PROTEIN DDB_G0292412-RELATED"/>
    <property type="match status" value="1"/>
</dbReference>
<dbReference type="AlphaFoldDB" id="A0A8H2XZ61"/>
<evidence type="ECO:0000256" key="7">
    <source>
        <dbReference type="SAM" id="Phobius"/>
    </source>
</evidence>
<dbReference type="GO" id="GO:1990573">
    <property type="term" value="P:potassium ion import across plasma membrane"/>
    <property type="evidence" value="ECO:0007669"/>
    <property type="project" value="TreeGrafter"/>
</dbReference>
<evidence type="ECO:0000256" key="6">
    <source>
        <dbReference type="ARBA" id="ARBA00023136"/>
    </source>
</evidence>
<keyword evidence="3 7" id="KW-0812">Transmembrane</keyword>
<evidence type="ECO:0000256" key="5">
    <source>
        <dbReference type="ARBA" id="ARBA00023065"/>
    </source>
</evidence>
<keyword evidence="4 7" id="KW-1133">Transmembrane helix</keyword>
<dbReference type="Pfam" id="PF02386">
    <property type="entry name" value="TrkH"/>
    <property type="match status" value="1"/>
</dbReference>
<dbReference type="InterPro" id="IPR003445">
    <property type="entry name" value="Cat_transpt"/>
</dbReference>
<gene>
    <name evidence="8" type="ORF">RDB_LOCUS70293</name>
</gene>
<feature type="transmembrane region" description="Helical" evidence="7">
    <location>
        <begin position="90"/>
        <end position="113"/>
    </location>
</feature>
<protein>
    <submittedName>
        <fullName evidence="8">Uncharacterized protein</fullName>
    </submittedName>
</protein>
<dbReference type="GO" id="GO:0030007">
    <property type="term" value="P:intracellular potassium ion homeostasis"/>
    <property type="evidence" value="ECO:0007669"/>
    <property type="project" value="TreeGrafter"/>
</dbReference>
<comment type="subcellular location">
    <subcellularLocation>
        <location evidence="1">Membrane</location>
        <topology evidence="1">Multi-pass membrane protein</topology>
    </subcellularLocation>
</comment>
<comment type="caution">
    <text evidence="8">The sequence shown here is derived from an EMBL/GenBank/DDBJ whole genome shotgun (WGS) entry which is preliminary data.</text>
</comment>
<dbReference type="GO" id="GO:0005886">
    <property type="term" value="C:plasma membrane"/>
    <property type="evidence" value="ECO:0007669"/>
    <property type="project" value="TreeGrafter"/>
</dbReference>
<keyword evidence="5" id="KW-0406">Ion transport</keyword>
<name>A0A8H2XZ61_9AGAM</name>
<reference evidence="8" key="1">
    <citation type="submission" date="2021-01" db="EMBL/GenBank/DDBJ databases">
        <authorList>
            <person name="Kaushik A."/>
        </authorList>
    </citation>
    <scope>NUCLEOTIDE SEQUENCE</scope>
    <source>
        <strain evidence="8">AG2-2IIIB</strain>
    </source>
</reference>
<keyword evidence="6 7" id="KW-0472">Membrane</keyword>
<evidence type="ECO:0000313" key="8">
    <source>
        <dbReference type="EMBL" id="CAE6436528.1"/>
    </source>
</evidence>
<keyword evidence="2" id="KW-0813">Transport</keyword>
<sequence length="464" mass="51008">MNLPAQVPSHQSGFGGFPMPHELTGRAIKRYFPQTMTLTRTLTMGSGGGEPREVPYITFDAIVGRNSQFHDLSQDEQEELGGVEYRALGALLWIIAAYHLGIQLFGFIVFAPYSSMPRWAPIFREQQHRFVPPTWISAFQAVSAYRNTGMSLIDQSMVPFQTAYPMIMITFFMILASNTAFPIWKPPMKIEADAPPLHLIAPELQDWFPASPFYAPSPYDNPKEILPTGSFPDPFPPWNRLGSVVQPRSNPPRVKACLMLQEKISALPEHCTLEIIVDTCFAENVVPGLHRIAAGAPGTNVLPIGPPGSAMMHAPSSGSCLGIGVTPFSIPSGPGCSTSFPNAEGSRQVSSMSETEGQLQYKAWVVVWAASSGSGASYTEEDLPEKPGAYSILIGAIFHYLTINGPRVSRKDVWENVAKVVEQHNDARRRRDLSKPPEVQANLIKEKRIQTPVLLASVDNPVRL</sequence>
<dbReference type="GO" id="GO:0140107">
    <property type="term" value="F:high-affinity potassium ion transmembrane transporter activity"/>
    <property type="evidence" value="ECO:0007669"/>
    <property type="project" value="TreeGrafter"/>
</dbReference>
<dbReference type="Proteomes" id="UP000663843">
    <property type="component" value="Unassembled WGS sequence"/>
</dbReference>
<dbReference type="PANTHER" id="PTHR31064:SF30">
    <property type="entry name" value="HIGH-AFFINITY POTASSIUM TRANSPORT PROTEIN-RELATED"/>
    <property type="match status" value="1"/>
</dbReference>
<dbReference type="InterPro" id="IPR051143">
    <property type="entry name" value="TrkH_K-transport"/>
</dbReference>
<accession>A0A8H2XZ61</accession>
<organism evidence="8 9">
    <name type="scientific">Rhizoctonia solani</name>
    <dbReference type="NCBI Taxonomy" id="456999"/>
    <lineage>
        <taxon>Eukaryota</taxon>
        <taxon>Fungi</taxon>
        <taxon>Dikarya</taxon>
        <taxon>Basidiomycota</taxon>
        <taxon>Agaricomycotina</taxon>
        <taxon>Agaricomycetes</taxon>
        <taxon>Cantharellales</taxon>
        <taxon>Ceratobasidiaceae</taxon>
        <taxon>Rhizoctonia</taxon>
    </lineage>
</organism>
<evidence type="ECO:0000313" key="9">
    <source>
        <dbReference type="Proteomes" id="UP000663843"/>
    </source>
</evidence>
<evidence type="ECO:0000256" key="4">
    <source>
        <dbReference type="ARBA" id="ARBA00022989"/>
    </source>
</evidence>
<evidence type="ECO:0000256" key="1">
    <source>
        <dbReference type="ARBA" id="ARBA00004141"/>
    </source>
</evidence>
<dbReference type="EMBL" id="CAJMWT010002223">
    <property type="protein sequence ID" value="CAE6436528.1"/>
    <property type="molecule type" value="Genomic_DNA"/>
</dbReference>
<proteinExistence type="predicted"/>
<evidence type="ECO:0000256" key="2">
    <source>
        <dbReference type="ARBA" id="ARBA00022448"/>
    </source>
</evidence>
<evidence type="ECO:0000256" key="3">
    <source>
        <dbReference type="ARBA" id="ARBA00022692"/>
    </source>
</evidence>
<feature type="transmembrane region" description="Helical" evidence="7">
    <location>
        <begin position="163"/>
        <end position="184"/>
    </location>
</feature>